<protein>
    <submittedName>
        <fullName evidence="1">Uncharacterized protein</fullName>
    </submittedName>
</protein>
<accession>A0A7H8RB40</accession>
<name>A0A7H8RB40_TALRU</name>
<organism evidence="1 2">
    <name type="scientific">Talaromyces rugulosus</name>
    <name type="common">Penicillium rugulosum</name>
    <dbReference type="NCBI Taxonomy" id="121627"/>
    <lineage>
        <taxon>Eukaryota</taxon>
        <taxon>Fungi</taxon>
        <taxon>Dikarya</taxon>
        <taxon>Ascomycota</taxon>
        <taxon>Pezizomycotina</taxon>
        <taxon>Eurotiomycetes</taxon>
        <taxon>Eurotiomycetidae</taxon>
        <taxon>Eurotiales</taxon>
        <taxon>Trichocomaceae</taxon>
        <taxon>Talaromyces</taxon>
        <taxon>Talaromyces sect. Islandici</taxon>
    </lineage>
</organism>
<dbReference type="AlphaFoldDB" id="A0A7H8RB40"/>
<evidence type="ECO:0000313" key="1">
    <source>
        <dbReference type="EMBL" id="QKX63654.1"/>
    </source>
</evidence>
<keyword evidence="2" id="KW-1185">Reference proteome</keyword>
<gene>
    <name evidence="1" type="ORF">TRUGW13939_10825</name>
</gene>
<dbReference type="GeneID" id="55998304"/>
<evidence type="ECO:0000313" key="2">
    <source>
        <dbReference type="Proteomes" id="UP000509510"/>
    </source>
</evidence>
<sequence length="157" mass="17209">MRNHALPEHAAWPAAPPASHDALRAVIGGRDIVQREEFLVLMHAREKIKKTDILSRLRAFLRRASSTTATISISPRPPPSFPLSASVSPPASCVAPSFFPRSRARPLPTTALITITPPPPPLPPYPLLSLSLLILRVGKQLLLLVPPTRYCTQRKLV</sequence>
<proteinExistence type="predicted"/>
<dbReference type="KEGG" id="trg:TRUGW13939_10825"/>
<dbReference type="Proteomes" id="UP000509510">
    <property type="component" value="Chromosome VI"/>
</dbReference>
<dbReference type="EMBL" id="CP055903">
    <property type="protein sequence ID" value="QKX63654.1"/>
    <property type="molecule type" value="Genomic_DNA"/>
</dbReference>
<dbReference type="RefSeq" id="XP_035349828.1">
    <property type="nucleotide sequence ID" value="XM_035493935.1"/>
</dbReference>
<reference evidence="2" key="1">
    <citation type="submission" date="2020-06" db="EMBL/GenBank/DDBJ databases">
        <title>A chromosome-scale genome assembly of Talaromyces rugulosus W13939.</title>
        <authorList>
            <person name="Wang B."/>
            <person name="Guo L."/>
            <person name="Ye K."/>
            <person name="Wang L."/>
        </authorList>
    </citation>
    <scope>NUCLEOTIDE SEQUENCE [LARGE SCALE GENOMIC DNA]</scope>
    <source>
        <strain evidence="2">W13939</strain>
    </source>
</reference>